<feature type="compositionally biased region" description="Polar residues" evidence="1">
    <location>
        <begin position="56"/>
        <end position="70"/>
    </location>
</feature>
<proteinExistence type="predicted"/>
<dbReference type="EMBL" id="UZAN01015514">
    <property type="protein sequence ID" value="VDP46511.1"/>
    <property type="molecule type" value="Genomic_DNA"/>
</dbReference>
<gene>
    <name evidence="2" type="ORF">ECPE_LOCUS1792</name>
</gene>
<organism evidence="4">
    <name type="scientific">Echinostoma caproni</name>
    <dbReference type="NCBI Taxonomy" id="27848"/>
    <lineage>
        <taxon>Eukaryota</taxon>
        <taxon>Metazoa</taxon>
        <taxon>Spiralia</taxon>
        <taxon>Lophotrochozoa</taxon>
        <taxon>Platyhelminthes</taxon>
        <taxon>Trematoda</taxon>
        <taxon>Digenea</taxon>
        <taxon>Plagiorchiida</taxon>
        <taxon>Echinostomata</taxon>
        <taxon>Echinostomatoidea</taxon>
        <taxon>Echinostomatidae</taxon>
        <taxon>Echinostoma</taxon>
    </lineage>
</organism>
<accession>A0A183A4A7</accession>
<dbReference type="Proteomes" id="UP000272942">
    <property type="component" value="Unassembled WGS sequence"/>
</dbReference>
<sequence length="100" mass="10226">MMEVGPLGLYLTEASASAPAASVGIATAHPLPSANPVTARGLTALARPPPVVGPNTPGQSDGTSKLQDQSVLPDWAIPFSHWDQSSPISENQKGSNKVGQ</sequence>
<evidence type="ECO:0000313" key="3">
    <source>
        <dbReference type="Proteomes" id="UP000272942"/>
    </source>
</evidence>
<dbReference type="AlphaFoldDB" id="A0A183A4A7"/>
<reference evidence="4" key="1">
    <citation type="submission" date="2016-06" db="UniProtKB">
        <authorList>
            <consortium name="WormBaseParasite"/>
        </authorList>
    </citation>
    <scope>IDENTIFICATION</scope>
</reference>
<protein>
    <submittedName>
        <fullName evidence="4">ICA69 domain-containing protein</fullName>
    </submittedName>
</protein>
<evidence type="ECO:0000313" key="2">
    <source>
        <dbReference type="EMBL" id="VDP46511.1"/>
    </source>
</evidence>
<feature type="compositionally biased region" description="Polar residues" evidence="1">
    <location>
        <begin position="82"/>
        <end position="100"/>
    </location>
</feature>
<dbReference type="WBParaSite" id="ECPE_0000179201-mRNA-1">
    <property type="protein sequence ID" value="ECPE_0000179201-mRNA-1"/>
    <property type="gene ID" value="ECPE_0000179201"/>
</dbReference>
<evidence type="ECO:0000256" key="1">
    <source>
        <dbReference type="SAM" id="MobiDB-lite"/>
    </source>
</evidence>
<reference evidence="2 3" key="2">
    <citation type="submission" date="2018-11" db="EMBL/GenBank/DDBJ databases">
        <authorList>
            <consortium name="Pathogen Informatics"/>
        </authorList>
    </citation>
    <scope>NUCLEOTIDE SEQUENCE [LARGE SCALE GENOMIC DNA]</scope>
    <source>
        <strain evidence="2 3">Egypt</strain>
    </source>
</reference>
<keyword evidence="3" id="KW-1185">Reference proteome</keyword>
<evidence type="ECO:0000313" key="4">
    <source>
        <dbReference type="WBParaSite" id="ECPE_0000179201-mRNA-1"/>
    </source>
</evidence>
<feature type="region of interest" description="Disordered" evidence="1">
    <location>
        <begin position="30"/>
        <end position="100"/>
    </location>
</feature>
<name>A0A183A4A7_9TREM</name>